<gene>
    <name evidence="3" type="ORF">KI688_012511</name>
</gene>
<name>A0A9P7XTZ6_9FUNG</name>
<dbReference type="Pfam" id="PF12937">
    <property type="entry name" value="F-box-like"/>
    <property type="match status" value="1"/>
</dbReference>
<evidence type="ECO:0000313" key="4">
    <source>
        <dbReference type="Proteomes" id="UP000707451"/>
    </source>
</evidence>
<dbReference type="CDD" id="cd09917">
    <property type="entry name" value="F-box_SF"/>
    <property type="match status" value="1"/>
</dbReference>
<feature type="region of interest" description="Disordered" evidence="1">
    <location>
        <begin position="645"/>
        <end position="665"/>
    </location>
</feature>
<dbReference type="Proteomes" id="UP000707451">
    <property type="component" value="Unassembled WGS sequence"/>
</dbReference>
<sequence>MCCWLSVHFSVPHHFHPHSTFLASLKHDMQEQQQQEQKGQAHYRPLPPLPPEILSLIFAHLPITSLLSCTLVSRLWYHESKPHLFSAETFRLERLPHISSDGTRLDQAYVRLYSPAYIAAIKDNKRCLRSVSCILTRRSDLPIAEVLEILFDCPRELLPLSVGEADSGDIWVNLDRATAAAAAAFHTNATIADDNGAVATTTTTPSSSKVVPGILLGQNRPALQVFMYDGKVMSSWLFETMIYNLPTLTTLDLYLGCHYVDLQESACLDIDMILDALPRLKSLVIDGSGYHYTDNAPSSSTSTTGTTTMPLHPLESFKFTPLLVMRSTVNTLATFRRLKNLKSIFINTNDTYYNPVTRQAKPGEFGQILQRYCPKIERVETEGSLVLWFCRLPPTSLPCEDIRLLTNSGTASELSVRELDEGLNVTLTHQEREDILTNYQEITLFFPQLKALIARGYQSMGVQDLLALAVSRSQFLTHLEIGRGNYWNNAFELLQDARPDLPSSPSIEGIDQITVYPPGPMTSSEMRWMRRRRAISSLDYQRVLETCSALRVVSLPGGMPFRHMVDDPSDINGVETRMTRRWACEGTIETLNMGFVLSTARRDDHRLIWRHLGRLRKLRCLTLTHSNLIPSLDFGISELVGRDFSQHDNDNHDDAPLTGEGDDKQRLREHNTTLEKLHSLGVAWGVDDRATTQWFARSFPNLQTAGLGFRWGTAQHKRVRGWLDEVGCSFELEFTNDKYRQK</sequence>
<dbReference type="Gene3D" id="1.20.1280.50">
    <property type="match status" value="1"/>
</dbReference>
<keyword evidence="4" id="KW-1185">Reference proteome</keyword>
<dbReference type="OrthoDB" id="2339388at2759"/>
<protein>
    <recommendedName>
        <fullName evidence="2">F-box domain-containing protein</fullName>
    </recommendedName>
</protein>
<dbReference type="EMBL" id="JAHRHY010000009">
    <property type="protein sequence ID" value="KAG9066603.1"/>
    <property type="molecule type" value="Genomic_DNA"/>
</dbReference>
<proteinExistence type="predicted"/>
<organism evidence="3 4">
    <name type="scientific">Linnemannia hyalina</name>
    <dbReference type="NCBI Taxonomy" id="64524"/>
    <lineage>
        <taxon>Eukaryota</taxon>
        <taxon>Fungi</taxon>
        <taxon>Fungi incertae sedis</taxon>
        <taxon>Mucoromycota</taxon>
        <taxon>Mortierellomycotina</taxon>
        <taxon>Mortierellomycetes</taxon>
        <taxon>Mortierellales</taxon>
        <taxon>Mortierellaceae</taxon>
        <taxon>Linnemannia</taxon>
    </lineage>
</organism>
<dbReference type="AlphaFoldDB" id="A0A9P7XTZ6"/>
<accession>A0A9P7XTZ6</accession>
<dbReference type="SMART" id="SM00256">
    <property type="entry name" value="FBOX"/>
    <property type="match status" value="1"/>
</dbReference>
<dbReference type="PROSITE" id="PS50181">
    <property type="entry name" value="FBOX"/>
    <property type="match status" value="1"/>
</dbReference>
<dbReference type="InterPro" id="IPR036047">
    <property type="entry name" value="F-box-like_dom_sf"/>
</dbReference>
<dbReference type="SUPFAM" id="SSF81383">
    <property type="entry name" value="F-box domain"/>
    <property type="match status" value="1"/>
</dbReference>
<comment type="caution">
    <text evidence="3">The sequence shown here is derived from an EMBL/GenBank/DDBJ whole genome shotgun (WGS) entry which is preliminary data.</text>
</comment>
<evidence type="ECO:0000259" key="2">
    <source>
        <dbReference type="PROSITE" id="PS50181"/>
    </source>
</evidence>
<evidence type="ECO:0000313" key="3">
    <source>
        <dbReference type="EMBL" id="KAG9066603.1"/>
    </source>
</evidence>
<evidence type="ECO:0000256" key="1">
    <source>
        <dbReference type="SAM" id="MobiDB-lite"/>
    </source>
</evidence>
<reference evidence="3" key="1">
    <citation type="submission" date="2021-06" db="EMBL/GenBank/DDBJ databases">
        <title>Genome Sequence of Mortierella hyaline Strain SCG-10, a Cold-Adapted, Nitrate-Reducing Fungus Isolated from Soil in Minnesota, USA.</title>
        <authorList>
            <person name="Aldossari N."/>
        </authorList>
    </citation>
    <scope>NUCLEOTIDE SEQUENCE</scope>
    <source>
        <strain evidence="3">SCG-10</strain>
    </source>
</reference>
<feature type="domain" description="F-box" evidence="2">
    <location>
        <begin position="43"/>
        <end position="77"/>
    </location>
</feature>
<dbReference type="InterPro" id="IPR001810">
    <property type="entry name" value="F-box_dom"/>
</dbReference>